<sequence length="239" mass="23434">GGYQQQGFRNYRNSGYQQGGGYRGNYNQGGNGARGYGGANNSGAQSGGYGGPSGAPMDPAALNSIMGHKFFAPRGHQGGPTGGPGAGAGNACAFQSAAAPGPYAGGFSGYPYAYSPYAPPPVPPVQQRARAMATEAITTRGGHGARGYGGANNSGAQSGGYGGPSGAPMDPAALNSIMGHKFFAPRGHQGGPTGGPGAGAGNACAFQSAAAPGPYAGGFSGYPYAYSPYAQPPVTPVQQ</sequence>
<dbReference type="KEGG" id="dci:103523995"/>
<feature type="region of interest" description="Disordered" evidence="1">
    <location>
        <begin position="184"/>
        <end position="203"/>
    </location>
</feature>
<evidence type="ECO:0000313" key="3">
    <source>
        <dbReference type="RefSeq" id="XP_008487224.1"/>
    </source>
</evidence>
<proteinExistence type="predicted"/>
<keyword evidence="2" id="KW-1185">Reference proteome</keyword>
<evidence type="ECO:0000256" key="1">
    <source>
        <dbReference type="SAM" id="MobiDB-lite"/>
    </source>
</evidence>
<reference evidence="3" key="1">
    <citation type="submission" date="2025-08" db="UniProtKB">
        <authorList>
            <consortium name="RefSeq"/>
        </authorList>
    </citation>
    <scope>IDENTIFICATION</scope>
</reference>
<dbReference type="Proteomes" id="UP000079169">
    <property type="component" value="Unplaced"/>
</dbReference>
<evidence type="ECO:0000313" key="2">
    <source>
        <dbReference type="Proteomes" id="UP000079169"/>
    </source>
</evidence>
<feature type="region of interest" description="Disordered" evidence="1">
    <location>
        <begin position="140"/>
        <end position="168"/>
    </location>
</feature>
<protein>
    <submittedName>
        <fullName evidence="3">Spidroin-1-like</fullName>
    </submittedName>
</protein>
<accession>A0A1S3DSL9</accession>
<dbReference type="GeneID" id="103523995"/>
<dbReference type="RefSeq" id="XP_008487224.1">
    <property type="nucleotide sequence ID" value="XM_008489002.1"/>
</dbReference>
<feature type="non-terminal residue" evidence="3">
    <location>
        <position position="1"/>
    </location>
</feature>
<dbReference type="AlphaFoldDB" id="A0A1S3DSL9"/>
<gene>
    <name evidence="3" type="primary">LOC103523995</name>
</gene>
<organism evidence="2 3">
    <name type="scientific">Diaphorina citri</name>
    <name type="common">Asian citrus psyllid</name>
    <dbReference type="NCBI Taxonomy" id="121845"/>
    <lineage>
        <taxon>Eukaryota</taxon>
        <taxon>Metazoa</taxon>
        <taxon>Ecdysozoa</taxon>
        <taxon>Arthropoda</taxon>
        <taxon>Hexapoda</taxon>
        <taxon>Insecta</taxon>
        <taxon>Pterygota</taxon>
        <taxon>Neoptera</taxon>
        <taxon>Paraneoptera</taxon>
        <taxon>Hemiptera</taxon>
        <taxon>Sternorrhyncha</taxon>
        <taxon>Psylloidea</taxon>
        <taxon>Psyllidae</taxon>
        <taxon>Diaphorininae</taxon>
        <taxon>Diaphorina</taxon>
    </lineage>
</organism>
<dbReference type="PaxDb" id="121845-A0A1S3DSL9"/>
<feature type="compositionally biased region" description="Gly residues" evidence="1">
    <location>
        <begin position="141"/>
        <end position="165"/>
    </location>
</feature>
<feature type="compositionally biased region" description="Gly residues" evidence="1">
    <location>
        <begin position="188"/>
        <end position="200"/>
    </location>
</feature>
<name>A0A1S3DSL9_DIACI</name>
<feature type="region of interest" description="Disordered" evidence="1">
    <location>
        <begin position="1"/>
        <end position="55"/>
    </location>
</feature>
<feature type="compositionally biased region" description="Gly residues" evidence="1">
    <location>
        <begin position="17"/>
        <end position="53"/>
    </location>
</feature>